<organism evidence="3 4">
    <name type="scientific">Paraburkholderia caballeronis</name>
    <dbReference type="NCBI Taxonomy" id="416943"/>
    <lineage>
        <taxon>Bacteria</taxon>
        <taxon>Pseudomonadati</taxon>
        <taxon>Pseudomonadota</taxon>
        <taxon>Betaproteobacteria</taxon>
        <taxon>Burkholderiales</taxon>
        <taxon>Burkholderiaceae</taxon>
        <taxon>Paraburkholderia</taxon>
    </lineage>
</organism>
<keyword evidence="1" id="KW-1133">Transmembrane helix</keyword>
<keyword evidence="3" id="KW-0808">Transferase</keyword>
<feature type="transmembrane region" description="Helical" evidence="1">
    <location>
        <begin position="252"/>
        <end position="271"/>
    </location>
</feature>
<evidence type="ECO:0000313" key="4">
    <source>
        <dbReference type="Proteomes" id="UP000199120"/>
    </source>
</evidence>
<proteinExistence type="predicted"/>
<evidence type="ECO:0000313" key="3">
    <source>
        <dbReference type="EMBL" id="SEK25003.1"/>
    </source>
</evidence>
<sequence>MTKTTERFATLDGIRAVAAVLVVTLHAPKLFSWLPALTNVYLAVDLFFCLSGFVIARTYRDRLVSGALTPGRFIAGRAIRFYPLYALGLLLGLVPTLTALLTHGMSSVAMGAGLVTALAGFLYLPSPLHPRVFPLDLPAWSLASELVVNAVYAALACRRSRMGLALLFVLAAVEVGLYAHHAGNLDGGWEWPSITVGPARAARAALSFSIGIFLERHTRGSHFRSNALALLPVLVVPALLLSKPSFVPPSVYPLAVVGIAVPALIFAAAHVEPHGVVRTAFLAGGRLSYGVYIIHSPLALLWNFLPAPPRHTAAAAFAFVAGVAILVWLLERYYVPYARNALNALYAALATRRSRTPTTQSAAGN</sequence>
<keyword evidence="3" id="KW-0012">Acyltransferase</keyword>
<dbReference type="EMBL" id="FOAJ01000001">
    <property type="protein sequence ID" value="SEK25003.1"/>
    <property type="molecule type" value="Genomic_DNA"/>
</dbReference>
<keyword evidence="4" id="KW-1185">Reference proteome</keyword>
<dbReference type="GO" id="GO:0016747">
    <property type="term" value="F:acyltransferase activity, transferring groups other than amino-acyl groups"/>
    <property type="evidence" value="ECO:0007669"/>
    <property type="project" value="InterPro"/>
</dbReference>
<feature type="transmembrane region" description="Helical" evidence="1">
    <location>
        <begin position="40"/>
        <end position="59"/>
    </location>
</feature>
<dbReference type="PANTHER" id="PTHR23028">
    <property type="entry name" value="ACETYLTRANSFERASE"/>
    <property type="match status" value="1"/>
</dbReference>
<dbReference type="AlphaFoldDB" id="A0A1H7FFP9"/>
<dbReference type="GO" id="GO:0016787">
    <property type="term" value="F:hydrolase activity"/>
    <property type="evidence" value="ECO:0007669"/>
    <property type="project" value="UniProtKB-KW"/>
</dbReference>
<dbReference type="STRING" id="416943.SAMN05445871_5925"/>
<feature type="domain" description="Acyltransferase 3" evidence="2">
    <location>
        <begin position="10"/>
        <end position="329"/>
    </location>
</feature>
<dbReference type="PANTHER" id="PTHR23028:SF134">
    <property type="entry name" value="PUTATIVE (AFU_ORTHOLOGUE AFUA_4G08520)-RELATED"/>
    <property type="match status" value="1"/>
</dbReference>
<keyword evidence="3" id="KW-0378">Hydrolase</keyword>
<feature type="transmembrane region" description="Helical" evidence="1">
    <location>
        <begin position="79"/>
        <end position="101"/>
    </location>
</feature>
<dbReference type="InterPro" id="IPR050879">
    <property type="entry name" value="Acyltransferase_3"/>
</dbReference>
<dbReference type="Proteomes" id="UP000199120">
    <property type="component" value="Unassembled WGS sequence"/>
</dbReference>
<feature type="transmembrane region" description="Helical" evidence="1">
    <location>
        <begin position="283"/>
        <end position="305"/>
    </location>
</feature>
<dbReference type="InterPro" id="IPR002656">
    <property type="entry name" value="Acyl_transf_3_dom"/>
</dbReference>
<dbReference type="OrthoDB" id="9814807at2"/>
<protein>
    <submittedName>
        <fullName evidence="3">Peptidoglycan/LPS O-acetylase OafA/YrhL, contains acyltransferase and SGNH-hydrolase domains</fullName>
    </submittedName>
</protein>
<reference evidence="4" key="1">
    <citation type="submission" date="2016-10" db="EMBL/GenBank/DDBJ databases">
        <authorList>
            <person name="Varghese N."/>
            <person name="Submissions S."/>
        </authorList>
    </citation>
    <scope>NUCLEOTIDE SEQUENCE [LARGE SCALE GENOMIC DNA]</scope>
    <source>
        <strain evidence="4">LMG 26416</strain>
    </source>
</reference>
<evidence type="ECO:0000259" key="2">
    <source>
        <dbReference type="Pfam" id="PF01757"/>
    </source>
</evidence>
<feature type="transmembrane region" description="Helical" evidence="1">
    <location>
        <begin position="137"/>
        <end position="155"/>
    </location>
</feature>
<feature type="transmembrane region" description="Helical" evidence="1">
    <location>
        <begin position="108"/>
        <end position="125"/>
    </location>
</feature>
<feature type="transmembrane region" description="Helical" evidence="1">
    <location>
        <begin position="162"/>
        <end position="179"/>
    </location>
</feature>
<name>A0A1H7FFP9_9BURK</name>
<dbReference type="Pfam" id="PF01757">
    <property type="entry name" value="Acyl_transf_3"/>
    <property type="match status" value="1"/>
</dbReference>
<keyword evidence="1" id="KW-0812">Transmembrane</keyword>
<evidence type="ECO:0000256" key="1">
    <source>
        <dbReference type="SAM" id="Phobius"/>
    </source>
</evidence>
<accession>A0A1H7FFP9</accession>
<dbReference type="RefSeq" id="WP_090552436.1">
    <property type="nucleotide sequence ID" value="NZ_FNSR01000003.1"/>
</dbReference>
<keyword evidence="1" id="KW-0472">Membrane</keyword>
<feature type="transmembrane region" description="Helical" evidence="1">
    <location>
        <begin position="311"/>
        <end position="330"/>
    </location>
</feature>
<gene>
    <name evidence="3" type="ORF">SAMN05192542_101319</name>
</gene>